<dbReference type="Proteomes" id="UP000808337">
    <property type="component" value="Unassembled WGS sequence"/>
</dbReference>
<dbReference type="GO" id="GO:0005694">
    <property type="term" value="C:chromosome"/>
    <property type="evidence" value="ECO:0007669"/>
    <property type="project" value="InterPro"/>
</dbReference>
<organism evidence="2 3">
    <name type="scientific">Candidatus Opimibacter skivensis</name>
    <dbReference type="NCBI Taxonomy" id="2982028"/>
    <lineage>
        <taxon>Bacteria</taxon>
        <taxon>Pseudomonadati</taxon>
        <taxon>Bacteroidota</taxon>
        <taxon>Saprospiria</taxon>
        <taxon>Saprospirales</taxon>
        <taxon>Saprospiraceae</taxon>
        <taxon>Candidatus Opimibacter</taxon>
    </lineage>
</organism>
<sequence length="229" mass="26585">MKILRGWFGEKITTFNMWLSLDKRTYHKFHNIILPSKNGTAQIDHLLVSVYGIFIVETKNKKGWIFGSESRSEWTQTIFKEKYSFQNPLRQTFRQKKVLSEFLELNESLIYTVVYFVGDCTFKSPLPDNVINSGLGRYIKWFQTPILSHQDVEHVIKILEEHISNSTLSKSDHIRSLHQRHTSNTVCPKCGSSLVERTVKKGPMVGSRFLGCSNYPTCRFTKSFIIGQR</sequence>
<dbReference type="AlphaFoldDB" id="A0A9D7XRJ1"/>
<dbReference type="Pfam" id="PF08378">
    <property type="entry name" value="NERD"/>
    <property type="match status" value="1"/>
</dbReference>
<dbReference type="InterPro" id="IPR013498">
    <property type="entry name" value="Topo_IA_Znf"/>
</dbReference>
<gene>
    <name evidence="2" type="ORF">IPP15_17320</name>
</gene>
<comment type="caution">
    <text evidence="2">The sequence shown here is derived from an EMBL/GenBank/DDBJ whole genome shotgun (WGS) entry which is preliminary data.</text>
</comment>
<dbReference type="GO" id="GO:0006265">
    <property type="term" value="P:DNA topological change"/>
    <property type="evidence" value="ECO:0007669"/>
    <property type="project" value="InterPro"/>
</dbReference>
<evidence type="ECO:0000313" key="2">
    <source>
        <dbReference type="EMBL" id="MBK9984101.1"/>
    </source>
</evidence>
<dbReference type="SUPFAM" id="SSF57783">
    <property type="entry name" value="Zinc beta-ribbon"/>
    <property type="match status" value="1"/>
</dbReference>
<proteinExistence type="predicted"/>
<dbReference type="InterPro" id="IPR011528">
    <property type="entry name" value="NERD"/>
</dbReference>
<feature type="domain" description="NERD" evidence="1">
    <location>
        <begin position="5"/>
        <end position="122"/>
    </location>
</feature>
<protein>
    <submittedName>
        <fullName evidence="2">NERD domain-containing protein</fullName>
    </submittedName>
</protein>
<dbReference type="Gene3D" id="3.30.65.10">
    <property type="entry name" value="Bacterial Topoisomerase I, domain 1"/>
    <property type="match status" value="1"/>
</dbReference>
<accession>A0A9D7XRJ1</accession>
<evidence type="ECO:0000259" key="1">
    <source>
        <dbReference type="PROSITE" id="PS50965"/>
    </source>
</evidence>
<name>A0A9D7XRJ1_9BACT</name>
<dbReference type="GO" id="GO:0003677">
    <property type="term" value="F:DNA binding"/>
    <property type="evidence" value="ECO:0007669"/>
    <property type="project" value="InterPro"/>
</dbReference>
<dbReference type="Pfam" id="PF01396">
    <property type="entry name" value="Zn_ribbon_Top1"/>
    <property type="match status" value="1"/>
</dbReference>
<evidence type="ECO:0000313" key="3">
    <source>
        <dbReference type="Proteomes" id="UP000808337"/>
    </source>
</evidence>
<reference evidence="2 3" key="1">
    <citation type="submission" date="2020-10" db="EMBL/GenBank/DDBJ databases">
        <title>Connecting structure to function with the recovery of over 1000 high-quality activated sludge metagenome-assembled genomes encoding full-length rRNA genes using long-read sequencing.</title>
        <authorList>
            <person name="Singleton C.M."/>
            <person name="Petriglieri F."/>
            <person name="Kristensen J.M."/>
            <person name="Kirkegaard R.H."/>
            <person name="Michaelsen T.Y."/>
            <person name="Andersen M.H."/>
            <person name="Karst S.M."/>
            <person name="Dueholm M.S."/>
            <person name="Nielsen P.H."/>
            <person name="Albertsen M."/>
        </authorList>
    </citation>
    <scope>NUCLEOTIDE SEQUENCE [LARGE SCALE GENOMIC DNA]</scope>
    <source>
        <strain evidence="2">Ribe_18-Q3-R11-54_MAXAC.273</strain>
    </source>
</reference>
<dbReference type="GO" id="GO:0003916">
    <property type="term" value="F:DNA topoisomerase activity"/>
    <property type="evidence" value="ECO:0007669"/>
    <property type="project" value="InterPro"/>
</dbReference>
<dbReference type="EMBL" id="JADKGY010000029">
    <property type="protein sequence ID" value="MBK9984101.1"/>
    <property type="molecule type" value="Genomic_DNA"/>
</dbReference>
<dbReference type="PROSITE" id="PS50965">
    <property type="entry name" value="NERD"/>
    <property type="match status" value="1"/>
</dbReference>